<dbReference type="EMBL" id="JABRWJ010000013">
    <property type="protein sequence ID" value="NRF71635.1"/>
    <property type="molecule type" value="Genomic_DNA"/>
</dbReference>
<dbReference type="InterPro" id="IPR039536">
    <property type="entry name" value="TetR_C_Proteobacteria"/>
</dbReference>
<accession>A0ABX2ET07</accession>
<keyword evidence="6" id="KW-1185">Reference proteome</keyword>
<keyword evidence="1 2" id="KW-0238">DNA-binding</keyword>
<evidence type="ECO:0000259" key="4">
    <source>
        <dbReference type="PROSITE" id="PS50977"/>
    </source>
</evidence>
<comment type="caution">
    <text evidence="5">The sequence shown here is derived from an EMBL/GenBank/DDBJ whole genome shotgun (WGS) entry which is preliminary data.</text>
</comment>
<dbReference type="InterPro" id="IPR050109">
    <property type="entry name" value="HTH-type_TetR-like_transc_reg"/>
</dbReference>
<proteinExistence type="predicted"/>
<sequence>MPPTEDDVAPLPPPRRGRPRDPERCRRIMEAARSHFYAHGLERASVDAIAAEAGVSKMTIYSHFASKEGLFEAVVRERTDRVMGGLAGVEALDPEQPQKALLAIGEQFLTLAREEQTLGKFRSLYGAAATQREACLAFYRQGADRLISDLAAYLRRAHAQGTLQVRHPRQAADLFLSMFLGDGHIRGLLMLDMPDARENRALLREAVRVFIAAYARVT</sequence>
<feature type="region of interest" description="Disordered" evidence="3">
    <location>
        <begin position="1"/>
        <end position="22"/>
    </location>
</feature>
<dbReference type="InterPro" id="IPR009057">
    <property type="entry name" value="Homeodomain-like_sf"/>
</dbReference>
<dbReference type="PROSITE" id="PS50977">
    <property type="entry name" value="HTH_TETR_2"/>
    <property type="match status" value="1"/>
</dbReference>
<protein>
    <submittedName>
        <fullName evidence="5">TetR/AcrR family transcriptional regulator</fullName>
    </submittedName>
</protein>
<dbReference type="Gene3D" id="1.10.357.10">
    <property type="entry name" value="Tetracycline Repressor, domain 2"/>
    <property type="match status" value="1"/>
</dbReference>
<gene>
    <name evidence="5" type="ORF">HLB44_32070</name>
</gene>
<dbReference type="InterPro" id="IPR036271">
    <property type="entry name" value="Tet_transcr_reg_TetR-rel_C_sf"/>
</dbReference>
<dbReference type="PANTHER" id="PTHR30055:SF146">
    <property type="entry name" value="HTH-TYPE TRANSCRIPTIONAL DUAL REGULATOR CECR"/>
    <property type="match status" value="1"/>
</dbReference>
<evidence type="ECO:0000256" key="3">
    <source>
        <dbReference type="SAM" id="MobiDB-lite"/>
    </source>
</evidence>
<dbReference type="Pfam" id="PF14246">
    <property type="entry name" value="TetR_C_7"/>
    <property type="match status" value="1"/>
</dbReference>
<dbReference type="InterPro" id="IPR001647">
    <property type="entry name" value="HTH_TetR"/>
</dbReference>
<reference evidence="5 6" key="1">
    <citation type="submission" date="2020-05" db="EMBL/GenBank/DDBJ databases">
        <title>Aquincola sp. isolate from soil.</title>
        <authorList>
            <person name="Han J."/>
            <person name="Kim D.-U."/>
        </authorList>
    </citation>
    <scope>NUCLEOTIDE SEQUENCE [LARGE SCALE GENOMIC DNA]</scope>
    <source>
        <strain evidence="5 6">S2</strain>
    </source>
</reference>
<dbReference type="SUPFAM" id="SSF46689">
    <property type="entry name" value="Homeodomain-like"/>
    <property type="match status" value="1"/>
</dbReference>
<dbReference type="SUPFAM" id="SSF48498">
    <property type="entry name" value="Tetracyclin repressor-like, C-terminal domain"/>
    <property type="match status" value="1"/>
</dbReference>
<name>A0ABX2ET07_9BURK</name>
<evidence type="ECO:0000256" key="2">
    <source>
        <dbReference type="PROSITE-ProRule" id="PRU00335"/>
    </source>
</evidence>
<feature type="domain" description="HTH tetR-type" evidence="4">
    <location>
        <begin position="22"/>
        <end position="82"/>
    </location>
</feature>
<organism evidence="5 6">
    <name type="scientific">Pseudaquabacterium terrae</name>
    <dbReference type="NCBI Taxonomy" id="2732868"/>
    <lineage>
        <taxon>Bacteria</taxon>
        <taxon>Pseudomonadati</taxon>
        <taxon>Pseudomonadota</taxon>
        <taxon>Betaproteobacteria</taxon>
        <taxon>Burkholderiales</taxon>
        <taxon>Sphaerotilaceae</taxon>
        <taxon>Pseudaquabacterium</taxon>
    </lineage>
</organism>
<dbReference type="PRINTS" id="PR00455">
    <property type="entry name" value="HTHTETR"/>
</dbReference>
<feature type="DNA-binding region" description="H-T-H motif" evidence="2">
    <location>
        <begin position="45"/>
        <end position="64"/>
    </location>
</feature>
<evidence type="ECO:0000313" key="6">
    <source>
        <dbReference type="Proteomes" id="UP000737171"/>
    </source>
</evidence>
<dbReference type="Pfam" id="PF00440">
    <property type="entry name" value="TetR_N"/>
    <property type="match status" value="1"/>
</dbReference>
<dbReference type="PANTHER" id="PTHR30055">
    <property type="entry name" value="HTH-TYPE TRANSCRIPTIONAL REGULATOR RUTR"/>
    <property type="match status" value="1"/>
</dbReference>
<evidence type="ECO:0000313" key="5">
    <source>
        <dbReference type="EMBL" id="NRF71635.1"/>
    </source>
</evidence>
<evidence type="ECO:0000256" key="1">
    <source>
        <dbReference type="ARBA" id="ARBA00023125"/>
    </source>
</evidence>
<dbReference type="Proteomes" id="UP000737171">
    <property type="component" value="Unassembled WGS sequence"/>
</dbReference>